<feature type="compositionally biased region" description="Basic and acidic residues" evidence="1">
    <location>
        <begin position="34"/>
        <end position="46"/>
    </location>
</feature>
<organism evidence="3 4">
    <name type="scientific">Gordonia iterans</name>
    <dbReference type="NCBI Taxonomy" id="1004901"/>
    <lineage>
        <taxon>Bacteria</taxon>
        <taxon>Bacillati</taxon>
        <taxon>Actinomycetota</taxon>
        <taxon>Actinomycetes</taxon>
        <taxon>Mycobacteriales</taxon>
        <taxon>Gordoniaceae</taxon>
        <taxon>Gordonia</taxon>
    </lineage>
</organism>
<gene>
    <name evidence="3" type="ORF">C6V83_17080</name>
</gene>
<dbReference type="EMBL" id="CP027433">
    <property type="protein sequence ID" value="AVM02340.1"/>
    <property type="molecule type" value="Genomic_DNA"/>
</dbReference>
<feature type="transmembrane region" description="Helical" evidence="2">
    <location>
        <begin position="198"/>
        <end position="223"/>
    </location>
</feature>
<name>A0A2S0KKX6_9ACTN</name>
<feature type="transmembrane region" description="Helical" evidence="2">
    <location>
        <begin position="258"/>
        <end position="277"/>
    </location>
</feature>
<dbReference type="AlphaFoldDB" id="A0A2S0KKX6"/>
<evidence type="ECO:0000256" key="1">
    <source>
        <dbReference type="SAM" id="MobiDB-lite"/>
    </source>
</evidence>
<feature type="region of interest" description="Disordered" evidence="1">
    <location>
        <begin position="1"/>
        <end position="69"/>
    </location>
</feature>
<accession>A0A2S0KKX6</accession>
<keyword evidence="4" id="KW-1185">Reference proteome</keyword>
<evidence type="ECO:0000313" key="4">
    <source>
        <dbReference type="Proteomes" id="UP000239814"/>
    </source>
</evidence>
<evidence type="ECO:0000256" key="2">
    <source>
        <dbReference type="SAM" id="Phobius"/>
    </source>
</evidence>
<protein>
    <submittedName>
        <fullName evidence="3">Uncharacterized protein</fullName>
    </submittedName>
</protein>
<keyword evidence="2" id="KW-0812">Transmembrane</keyword>
<dbReference type="Proteomes" id="UP000239814">
    <property type="component" value="Chromosome"/>
</dbReference>
<feature type="transmembrane region" description="Helical" evidence="2">
    <location>
        <begin position="229"/>
        <end position="251"/>
    </location>
</feature>
<proteinExistence type="predicted"/>
<evidence type="ECO:0000313" key="3">
    <source>
        <dbReference type="EMBL" id="AVM02340.1"/>
    </source>
</evidence>
<dbReference type="OrthoDB" id="4382213at2"/>
<reference evidence="3 4" key="1">
    <citation type="submission" date="2018-03" db="EMBL/GenBank/DDBJ databases">
        <title>Characteristics and genome of n-alkane degrading marine bacteria Gordonia iterans isolated from crude oil contaminated in Tae-an, South Korea.</title>
        <authorList>
            <person name="Lee S.-S."/>
            <person name="Kim H."/>
        </authorList>
    </citation>
    <scope>NUCLEOTIDE SEQUENCE [LARGE SCALE GENOMIC DNA]</scope>
    <source>
        <strain evidence="3 4">Co17</strain>
    </source>
</reference>
<sequence length="278" mass="28653">MTKDRDPDARPITVDELIARTGEFPKAGSPAVSRAEETPAPDEHRTTASGMPDYTPPVKPTAKAVGASGMPVYTPVGRSADDDSPNAVTGIIPVVGDADDDFGPLDTGGLRAVEPDDLVGVDLPTGEQPIVVAATEETTATDVTTAADVAAPVAGERPAETLPADATTLVDAADVPEVAAADLADDDAEDEGAGRAAVFGWLGLIGEILLGLAVGAGLFWGFTVLWKQYVYFALVLAVLVIFAIVTFAYVLRKRDLPTTLLALAVGLIVTIGPLVLLV</sequence>
<dbReference type="RefSeq" id="WP_105944039.1">
    <property type="nucleotide sequence ID" value="NZ_CP027433.1"/>
</dbReference>
<keyword evidence="2" id="KW-1133">Transmembrane helix</keyword>
<keyword evidence="2" id="KW-0472">Membrane</keyword>
<dbReference type="KEGG" id="git:C6V83_17080"/>